<proteinExistence type="predicted"/>
<feature type="region of interest" description="Disordered" evidence="1">
    <location>
        <begin position="1"/>
        <end position="30"/>
    </location>
</feature>
<evidence type="ECO:0000313" key="2">
    <source>
        <dbReference type="EMBL" id="TYG58137.1"/>
    </source>
</evidence>
<reference evidence="2 3" key="1">
    <citation type="submission" date="2019-06" db="EMBL/GenBank/DDBJ databases">
        <title>WGS assembly of Gossypium darwinii.</title>
        <authorList>
            <person name="Chen Z.J."/>
            <person name="Sreedasyam A."/>
            <person name="Ando A."/>
            <person name="Song Q."/>
            <person name="De L."/>
            <person name="Hulse-Kemp A."/>
            <person name="Ding M."/>
            <person name="Ye W."/>
            <person name="Kirkbride R."/>
            <person name="Jenkins J."/>
            <person name="Plott C."/>
            <person name="Lovell J."/>
            <person name="Lin Y.-M."/>
            <person name="Vaughn R."/>
            <person name="Liu B."/>
            <person name="Li W."/>
            <person name="Simpson S."/>
            <person name="Scheffler B."/>
            <person name="Saski C."/>
            <person name="Grover C."/>
            <person name="Hu G."/>
            <person name="Conover J."/>
            <person name="Carlson J."/>
            <person name="Shu S."/>
            <person name="Boston L."/>
            <person name="Williams M."/>
            <person name="Peterson D."/>
            <person name="Mcgee K."/>
            <person name="Jones D."/>
            <person name="Wendel J."/>
            <person name="Stelly D."/>
            <person name="Grimwood J."/>
            <person name="Schmutz J."/>
        </authorList>
    </citation>
    <scope>NUCLEOTIDE SEQUENCE [LARGE SCALE GENOMIC DNA]</scope>
    <source>
        <strain evidence="2">1808015.09</strain>
    </source>
</reference>
<dbReference type="EMBL" id="CM017708">
    <property type="protein sequence ID" value="TYG58137.1"/>
    <property type="molecule type" value="Genomic_DNA"/>
</dbReference>
<evidence type="ECO:0000313" key="3">
    <source>
        <dbReference type="Proteomes" id="UP000323506"/>
    </source>
</evidence>
<dbReference type="Proteomes" id="UP000323506">
    <property type="component" value="Chromosome D08"/>
</dbReference>
<name>A0A5D2BLR2_GOSDA</name>
<feature type="compositionally biased region" description="Polar residues" evidence="1">
    <location>
        <begin position="7"/>
        <end position="17"/>
    </location>
</feature>
<gene>
    <name evidence="2" type="ORF">ES288_D08G198200v1</name>
</gene>
<sequence length="100" mass="11145">MRESPSKIASCNPSPRTSRIHDSKPGPLQQKTKEVFADAWKTTSKFTFTHVRFGGRHRSTPISQPGLPNIQNRRAIAKNMFQSLGRDTRAHSGCPQSSVI</sequence>
<evidence type="ECO:0000256" key="1">
    <source>
        <dbReference type="SAM" id="MobiDB-lite"/>
    </source>
</evidence>
<accession>A0A5D2BLR2</accession>
<dbReference type="AlphaFoldDB" id="A0A5D2BLR2"/>
<keyword evidence="3" id="KW-1185">Reference proteome</keyword>
<organism evidence="2 3">
    <name type="scientific">Gossypium darwinii</name>
    <name type="common">Darwin's cotton</name>
    <name type="synonym">Gossypium barbadense var. darwinii</name>
    <dbReference type="NCBI Taxonomy" id="34276"/>
    <lineage>
        <taxon>Eukaryota</taxon>
        <taxon>Viridiplantae</taxon>
        <taxon>Streptophyta</taxon>
        <taxon>Embryophyta</taxon>
        <taxon>Tracheophyta</taxon>
        <taxon>Spermatophyta</taxon>
        <taxon>Magnoliopsida</taxon>
        <taxon>eudicotyledons</taxon>
        <taxon>Gunneridae</taxon>
        <taxon>Pentapetalae</taxon>
        <taxon>rosids</taxon>
        <taxon>malvids</taxon>
        <taxon>Malvales</taxon>
        <taxon>Malvaceae</taxon>
        <taxon>Malvoideae</taxon>
        <taxon>Gossypium</taxon>
    </lineage>
</organism>
<protein>
    <submittedName>
        <fullName evidence="2">Uncharacterized protein</fullName>
    </submittedName>
</protein>